<proteinExistence type="inferred from homology"/>
<dbReference type="Pfam" id="PF00884">
    <property type="entry name" value="Sulfatase"/>
    <property type="match status" value="1"/>
</dbReference>
<dbReference type="InterPro" id="IPR024607">
    <property type="entry name" value="Sulfatase_CS"/>
</dbReference>
<sequence length="309" mass="34326">MITAAMVALAGPSPMTADLLAQTPPTTKPPNIIIITADDLGYADLSSYGHPTIRTPALDQLAAEGQRWTSFYAQAPVCSPSRAALLTGRLHLRSGMFGRQTGVFFPDSQAGLPSDEVTLAEALGDRGYVTGIIGKWHLGHLPQYLPTRHGFDYWFGIPYSNDMDWNLPEGLDNRAAYFDPNVDYWHVPLMRNETVIERPAQQSTITRRYTEEAVRFIRDHQDQSFFLYVPHSMPHTPLFVSDAYRDHSAAGIYGDVIEELDWSVKQIVETIKTAGLEENTLIVFTSDNGPWTRFETHGGSAGLLRDGKG</sequence>
<dbReference type="PANTHER" id="PTHR42693:SF33">
    <property type="entry name" value="ARYLSULFATASE"/>
    <property type="match status" value="1"/>
</dbReference>
<keyword evidence="3" id="KW-0378">Hydrolase</keyword>
<organism evidence="6">
    <name type="scientific">marine metagenome</name>
    <dbReference type="NCBI Taxonomy" id="408172"/>
    <lineage>
        <taxon>unclassified sequences</taxon>
        <taxon>metagenomes</taxon>
        <taxon>ecological metagenomes</taxon>
    </lineage>
</organism>
<dbReference type="AlphaFoldDB" id="A0A382JK26"/>
<dbReference type="PROSITE" id="PS00149">
    <property type="entry name" value="SULFATASE_2"/>
    <property type="match status" value="1"/>
</dbReference>
<evidence type="ECO:0000256" key="4">
    <source>
        <dbReference type="ARBA" id="ARBA00022837"/>
    </source>
</evidence>
<keyword evidence="2" id="KW-0479">Metal-binding</keyword>
<dbReference type="InterPro" id="IPR050738">
    <property type="entry name" value="Sulfatase"/>
</dbReference>
<evidence type="ECO:0000256" key="2">
    <source>
        <dbReference type="ARBA" id="ARBA00022723"/>
    </source>
</evidence>
<evidence type="ECO:0000256" key="1">
    <source>
        <dbReference type="ARBA" id="ARBA00008779"/>
    </source>
</evidence>
<dbReference type="PROSITE" id="PS00523">
    <property type="entry name" value="SULFATASE_1"/>
    <property type="match status" value="1"/>
</dbReference>
<accession>A0A382JK26</accession>
<evidence type="ECO:0000259" key="5">
    <source>
        <dbReference type="Pfam" id="PF00884"/>
    </source>
</evidence>
<dbReference type="EMBL" id="UINC01074120">
    <property type="protein sequence ID" value="SVC11001.1"/>
    <property type="molecule type" value="Genomic_DNA"/>
</dbReference>
<comment type="similarity">
    <text evidence="1">Belongs to the sulfatase family.</text>
</comment>
<name>A0A382JK26_9ZZZZ</name>
<evidence type="ECO:0000313" key="6">
    <source>
        <dbReference type="EMBL" id="SVC11001.1"/>
    </source>
</evidence>
<dbReference type="Gene3D" id="3.40.720.10">
    <property type="entry name" value="Alkaline Phosphatase, subunit A"/>
    <property type="match status" value="1"/>
</dbReference>
<evidence type="ECO:0000256" key="3">
    <source>
        <dbReference type="ARBA" id="ARBA00022801"/>
    </source>
</evidence>
<gene>
    <name evidence="6" type="ORF">METZ01_LOCUS263855</name>
</gene>
<keyword evidence="4" id="KW-0106">Calcium</keyword>
<feature type="non-terminal residue" evidence="6">
    <location>
        <position position="309"/>
    </location>
</feature>
<protein>
    <recommendedName>
        <fullName evidence="5">Sulfatase N-terminal domain-containing protein</fullName>
    </recommendedName>
</protein>
<reference evidence="6" key="1">
    <citation type="submission" date="2018-05" db="EMBL/GenBank/DDBJ databases">
        <authorList>
            <person name="Lanie J.A."/>
            <person name="Ng W.-L."/>
            <person name="Kazmierczak K.M."/>
            <person name="Andrzejewski T.M."/>
            <person name="Davidsen T.M."/>
            <person name="Wayne K.J."/>
            <person name="Tettelin H."/>
            <person name="Glass J.I."/>
            <person name="Rusch D."/>
            <person name="Podicherti R."/>
            <person name="Tsui H.-C.T."/>
            <person name="Winkler M.E."/>
        </authorList>
    </citation>
    <scope>NUCLEOTIDE SEQUENCE</scope>
</reference>
<dbReference type="InterPro" id="IPR000917">
    <property type="entry name" value="Sulfatase_N"/>
</dbReference>
<feature type="domain" description="Sulfatase N-terminal" evidence="5">
    <location>
        <begin position="30"/>
        <end position="292"/>
    </location>
</feature>
<dbReference type="PANTHER" id="PTHR42693">
    <property type="entry name" value="ARYLSULFATASE FAMILY MEMBER"/>
    <property type="match status" value="1"/>
</dbReference>
<dbReference type="SUPFAM" id="SSF53649">
    <property type="entry name" value="Alkaline phosphatase-like"/>
    <property type="match status" value="1"/>
</dbReference>
<dbReference type="GO" id="GO:0004065">
    <property type="term" value="F:arylsulfatase activity"/>
    <property type="evidence" value="ECO:0007669"/>
    <property type="project" value="TreeGrafter"/>
</dbReference>
<dbReference type="GO" id="GO:0046872">
    <property type="term" value="F:metal ion binding"/>
    <property type="evidence" value="ECO:0007669"/>
    <property type="project" value="UniProtKB-KW"/>
</dbReference>
<dbReference type="InterPro" id="IPR017850">
    <property type="entry name" value="Alkaline_phosphatase_core_sf"/>
</dbReference>